<dbReference type="InterPro" id="IPR050194">
    <property type="entry name" value="Glycosyltransferase_grp1"/>
</dbReference>
<name>A0A2M6WXE9_9BACT</name>
<proteinExistence type="predicted"/>
<comment type="caution">
    <text evidence="3">The sequence shown here is derived from an EMBL/GenBank/DDBJ whole genome shotgun (WGS) entry which is preliminary data.</text>
</comment>
<evidence type="ECO:0008006" key="5">
    <source>
        <dbReference type="Google" id="ProtNLM"/>
    </source>
</evidence>
<reference evidence="4" key="1">
    <citation type="submission" date="2017-09" db="EMBL/GenBank/DDBJ databases">
        <title>Depth-based differentiation of microbial function through sediment-hosted aquifers and enrichment of novel symbionts in the deep terrestrial subsurface.</title>
        <authorList>
            <person name="Probst A.J."/>
            <person name="Ladd B."/>
            <person name="Jarett J.K."/>
            <person name="Geller-Mcgrath D.E."/>
            <person name="Sieber C.M.K."/>
            <person name="Emerson J.B."/>
            <person name="Anantharaman K."/>
            <person name="Thomas B.C."/>
            <person name="Malmstrom R."/>
            <person name="Stieglmeier M."/>
            <person name="Klingl A."/>
            <person name="Woyke T."/>
            <person name="Ryan C.M."/>
            <person name="Banfield J.F."/>
        </authorList>
    </citation>
    <scope>NUCLEOTIDE SEQUENCE [LARGE SCALE GENOMIC DNA]</scope>
</reference>
<feature type="domain" description="Glycosyltransferase subfamily 4-like N-terminal" evidence="2">
    <location>
        <begin position="27"/>
        <end position="163"/>
    </location>
</feature>
<dbReference type="Pfam" id="PF13439">
    <property type="entry name" value="Glyco_transf_4"/>
    <property type="match status" value="1"/>
</dbReference>
<dbReference type="PANTHER" id="PTHR45947">
    <property type="entry name" value="SULFOQUINOVOSYL TRANSFERASE SQD2"/>
    <property type="match status" value="1"/>
</dbReference>
<evidence type="ECO:0000259" key="2">
    <source>
        <dbReference type="Pfam" id="PF13439"/>
    </source>
</evidence>
<dbReference type="Gene3D" id="3.40.50.2000">
    <property type="entry name" value="Glycogen Phosphorylase B"/>
    <property type="match status" value="2"/>
</dbReference>
<dbReference type="Proteomes" id="UP000228596">
    <property type="component" value="Unassembled WGS sequence"/>
</dbReference>
<organism evidence="3 4">
    <name type="scientific">Candidatus Berkelbacteria bacterium CG10_big_fil_rev_8_21_14_0_10_41_12</name>
    <dbReference type="NCBI Taxonomy" id="1974513"/>
    <lineage>
        <taxon>Bacteria</taxon>
        <taxon>Candidatus Berkelbacteria</taxon>
    </lineage>
</organism>
<feature type="domain" description="Glycosyl transferase family 1" evidence="1">
    <location>
        <begin position="169"/>
        <end position="328"/>
    </location>
</feature>
<evidence type="ECO:0000259" key="1">
    <source>
        <dbReference type="Pfam" id="PF00534"/>
    </source>
</evidence>
<evidence type="ECO:0000313" key="3">
    <source>
        <dbReference type="EMBL" id="PIT97439.1"/>
    </source>
</evidence>
<dbReference type="Pfam" id="PF00534">
    <property type="entry name" value="Glycos_transf_1"/>
    <property type="match status" value="1"/>
</dbReference>
<dbReference type="PANTHER" id="PTHR45947:SF3">
    <property type="entry name" value="SULFOQUINOVOSYL TRANSFERASE SQD2"/>
    <property type="match status" value="1"/>
</dbReference>
<sequence length="359" mass="40178">MKIAQVVWPENSMPPKRYGPVQLVASILANGLSKRGHDLTSFTTADSTVSGKKIIVAECPTRDDPTIPDLLYYHSVTMAELLKHRNEFDIIHSHIGHSIIPILEVTDTPVVITSHGTYDNPHPRYIYKKYAQKAHFVAISESQKKSLPGVNYAGVVYHGIDVDNFEYSDEADDYMLYVGRTSPVKGLGPAIKASIATGRRLIIAAHSDQTEAGKKYFDTDIKPYLNHKEIDFLGEVDQGKLRALMAKAKLLIFPIQWEEPFGLVVAEANASGTPVVAYARGSMPEIIGEGVNGYLVEPGNDEKLNAALKKVFEIPEAEYRKLRESSRRYAEKNFTIERMIDGYEEIYKKIIGRINARRI</sequence>
<dbReference type="AlphaFoldDB" id="A0A2M6WXE9"/>
<gene>
    <name evidence="3" type="ORF">COT77_01435</name>
</gene>
<accession>A0A2M6WXE9</accession>
<dbReference type="EMBL" id="PEZV01000010">
    <property type="protein sequence ID" value="PIT97439.1"/>
    <property type="molecule type" value="Genomic_DNA"/>
</dbReference>
<protein>
    <recommendedName>
        <fullName evidence="5">Glycosyl transferase</fullName>
    </recommendedName>
</protein>
<dbReference type="GO" id="GO:0016757">
    <property type="term" value="F:glycosyltransferase activity"/>
    <property type="evidence" value="ECO:0007669"/>
    <property type="project" value="InterPro"/>
</dbReference>
<dbReference type="CDD" id="cd03802">
    <property type="entry name" value="GT4_AviGT4-like"/>
    <property type="match status" value="1"/>
</dbReference>
<evidence type="ECO:0000313" key="4">
    <source>
        <dbReference type="Proteomes" id="UP000228596"/>
    </source>
</evidence>
<dbReference type="InterPro" id="IPR028098">
    <property type="entry name" value="Glyco_trans_4-like_N"/>
</dbReference>
<dbReference type="SUPFAM" id="SSF53756">
    <property type="entry name" value="UDP-Glycosyltransferase/glycogen phosphorylase"/>
    <property type="match status" value="1"/>
</dbReference>
<dbReference type="InterPro" id="IPR001296">
    <property type="entry name" value="Glyco_trans_1"/>
</dbReference>